<comment type="similarity">
    <text evidence="1">Belongs to the STXBP/unc-18/SEC1 family.</text>
</comment>
<dbReference type="InterPro" id="IPR036045">
    <property type="entry name" value="Sec1-like_sf"/>
</dbReference>
<accession>D2UXW5</accession>
<dbReference type="FunCoup" id="D2UXW5">
    <property type="interactions" value="469"/>
</dbReference>
<dbReference type="RefSeq" id="XP_002683105.1">
    <property type="nucleotide sequence ID" value="XM_002683059.1"/>
</dbReference>
<protein>
    <submittedName>
        <fullName evidence="2">Predicted protein</fullName>
    </submittedName>
</protein>
<dbReference type="OrthoDB" id="10262287at2759"/>
<proteinExistence type="inferred from homology"/>
<dbReference type="SUPFAM" id="SSF56815">
    <property type="entry name" value="Sec1/munc18-like (SM) proteins"/>
    <property type="match status" value="1"/>
</dbReference>
<dbReference type="InterPro" id="IPR043154">
    <property type="entry name" value="Sec-1-like_dom1"/>
</dbReference>
<feature type="non-terminal residue" evidence="2">
    <location>
        <position position="1"/>
    </location>
</feature>
<evidence type="ECO:0000313" key="2">
    <source>
        <dbReference type="EMBL" id="EFC50361.1"/>
    </source>
</evidence>
<gene>
    <name evidence="2" type="ORF">NAEGRDRAFT_29012</name>
</gene>
<dbReference type="eggNOG" id="KOG1302">
    <property type="taxonomic scope" value="Eukaryota"/>
</dbReference>
<reference evidence="2 3" key="1">
    <citation type="journal article" date="2010" name="Cell">
        <title>The genome of Naegleria gruberi illuminates early eukaryotic versatility.</title>
        <authorList>
            <person name="Fritz-Laylin L.K."/>
            <person name="Prochnik S.E."/>
            <person name="Ginger M.L."/>
            <person name="Dacks J.B."/>
            <person name="Carpenter M.L."/>
            <person name="Field M.C."/>
            <person name="Kuo A."/>
            <person name="Paredez A."/>
            <person name="Chapman J."/>
            <person name="Pham J."/>
            <person name="Shu S."/>
            <person name="Neupane R."/>
            <person name="Cipriano M."/>
            <person name="Mancuso J."/>
            <person name="Tu H."/>
            <person name="Salamov A."/>
            <person name="Lindquist E."/>
            <person name="Shapiro H."/>
            <person name="Lucas S."/>
            <person name="Grigoriev I.V."/>
            <person name="Cande W.Z."/>
            <person name="Fulton C."/>
            <person name="Rokhsar D.S."/>
            <person name="Dawson S.C."/>
        </authorList>
    </citation>
    <scope>NUCLEOTIDE SEQUENCE [LARGE SCALE GENOMIC DNA]</scope>
    <source>
        <strain evidence="2 3">NEG-M</strain>
    </source>
</reference>
<dbReference type="GeneID" id="8863921"/>
<dbReference type="Gene3D" id="3.40.50.2060">
    <property type="match status" value="1"/>
</dbReference>
<dbReference type="VEuPathDB" id="AmoebaDB:NAEGRDRAFT_29012"/>
<evidence type="ECO:0000256" key="1">
    <source>
        <dbReference type="ARBA" id="ARBA00009884"/>
    </source>
</evidence>
<dbReference type="Gene3D" id="3.40.50.1910">
    <property type="match status" value="2"/>
</dbReference>
<dbReference type="Proteomes" id="UP000006671">
    <property type="component" value="Unassembled WGS sequence"/>
</dbReference>
<dbReference type="OMA" id="NWIGITR"/>
<dbReference type="InParanoid" id="D2UXW5"/>
<dbReference type="InterPro" id="IPR001619">
    <property type="entry name" value="Sec1-like"/>
</dbReference>
<dbReference type="Pfam" id="PF00995">
    <property type="entry name" value="Sec1"/>
    <property type="match status" value="1"/>
</dbReference>
<dbReference type="Gene3D" id="1.25.40.850">
    <property type="match status" value="1"/>
</dbReference>
<keyword evidence="3" id="KW-1185">Reference proteome</keyword>
<dbReference type="Gene3D" id="3.90.830.10">
    <property type="entry name" value="Syntaxin Binding Protein 1, Chain A, domain 2"/>
    <property type="match status" value="1"/>
</dbReference>
<dbReference type="GO" id="GO:0016192">
    <property type="term" value="P:vesicle-mediated transport"/>
    <property type="evidence" value="ECO:0007669"/>
    <property type="project" value="InterPro"/>
</dbReference>
<dbReference type="KEGG" id="ngr:NAEGRDRAFT_29012"/>
<sequence length="608" mass="69209">LSKVPGDKVLVVDDQIIGPLGLVAPSALLKEHNVRKIFKLSLEKTFETNYKNVIYIVRPRMALMKWKTKKIKTVIDEKVIEEDYYPPENFSIFMVPRTNLICEKILKDCGVYADVKIGEFVLDLIVFDPHILSMELSSSFKECELDGDFSSLYNVARSIMKLQSFYGLIPNVKYIGSNASHVCDMIMRMKKQVGSQVFSAVPEINTLILLDRNVDLVSPLLTQLTYEGLIDEILGGITNTLFTTDCCPDSKMSKKKVPLNSSDTVFERVRHLNQQRVAAKLQEKAREVDEKVKERDELKQSIEKIKTFTKLLPQIQEDKRNLEMHINIMQQIKSIIGKMPFRKSIQTQNAILTGEDEKSTLEYIEENIDRQQPFVQLLRMLCLYSVINGGFKPKVMEKLRRDISQSYGIQALLTLNNLEKVGLLRKQEGKPSSWNYLKKNLNLYDDNVMDRNDEEAHFDPHAVYNGYCPISVTLVENAMNEDKGWKKIEPVLNYISTKRGEETQKGSQETQLGKKVILVFFIGGVTFAEISAITYLNEKSSDCEYIVATTKLINGCTFIDSFIEDVGEDDKSFKKRAMESNSEGIFSDSKSSMVDANAVVIPATPENK</sequence>
<dbReference type="InterPro" id="IPR043127">
    <property type="entry name" value="Sec-1-like_dom3a"/>
</dbReference>
<dbReference type="InterPro" id="IPR043155">
    <property type="entry name" value="VPS33_dom3b"/>
</dbReference>
<dbReference type="STRING" id="5762.D2UXW5"/>
<dbReference type="PANTHER" id="PTHR11679">
    <property type="entry name" value="VESICLE PROTEIN SORTING-ASSOCIATED"/>
    <property type="match status" value="1"/>
</dbReference>
<name>D2UXW5_NAEGR</name>
<dbReference type="AlphaFoldDB" id="D2UXW5"/>
<evidence type="ECO:0000313" key="3">
    <source>
        <dbReference type="Proteomes" id="UP000006671"/>
    </source>
</evidence>
<dbReference type="InterPro" id="IPR027482">
    <property type="entry name" value="Sec1-like_dom2"/>
</dbReference>
<organism evidence="3">
    <name type="scientific">Naegleria gruberi</name>
    <name type="common">Amoeba</name>
    <dbReference type="NCBI Taxonomy" id="5762"/>
    <lineage>
        <taxon>Eukaryota</taxon>
        <taxon>Discoba</taxon>
        <taxon>Heterolobosea</taxon>
        <taxon>Tetramitia</taxon>
        <taxon>Eutetramitia</taxon>
        <taxon>Vahlkampfiidae</taxon>
        <taxon>Naegleria</taxon>
    </lineage>
</organism>
<dbReference type="EMBL" id="GG738845">
    <property type="protein sequence ID" value="EFC50361.1"/>
    <property type="molecule type" value="Genomic_DNA"/>
</dbReference>